<dbReference type="EMBL" id="BMVG01000018">
    <property type="protein sequence ID" value="GHE09080.1"/>
    <property type="molecule type" value="Genomic_DNA"/>
</dbReference>
<dbReference type="AlphaFoldDB" id="A0A918YNJ2"/>
<gene>
    <name evidence="2" type="ORF">GCM10010339_60240</name>
</gene>
<evidence type="ECO:0000313" key="3">
    <source>
        <dbReference type="Proteomes" id="UP000655443"/>
    </source>
</evidence>
<protein>
    <submittedName>
        <fullName evidence="2">Uncharacterized protein</fullName>
    </submittedName>
</protein>
<keyword evidence="1" id="KW-0812">Transmembrane</keyword>
<evidence type="ECO:0000313" key="2">
    <source>
        <dbReference type="EMBL" id="GHE09080.1"/>
    </source>
</evidence>
<accession>A0A918YNJ2</accession>
<sequence length="236" mass="24845">MATPAPLPAVRDAARTVTGLYLAREGHYAWRLGAGMVLALGVPLAAGIASGHALSDVAAGIGAYLLNLLVPQGGRWTRVRQVGLQWLSCSAATELGALVSGSLPLTVLAVLVSVPIATPGMEPVIPLVFAVQGLPGVGVGTYALMFVVGGLWTSLLLLIPLIAGRADPARPKPEEPRRPEDRAWIRHCASLRISGADRTPEFRYKVRLAVCFTLVFIAVDLLHTPHGTWVLAGIFG</sequence>
<feature type="transmembrane region" description="Helical" evidence="1">
    <location>
        <begin position="137"/>
        <end position="163"/>
    </location>
</feature>
<feature type="transmembrane region" description="Helical" evidence="1">
    <location>
        <begin position="206"/>
        <end position="223"/>
    </location>
</feature>
<keyword evidence="3" id="KW-1185">Reference proteome</keyword>
<reference evidence="2" key="2">
    <citation type="submission" date="2020-09" db="EMBL/GenBank/DDBJ databases">
        <authorList>
            <person name="Sun Q."/>
            <person name="Ohkuma M."/>
        </authorList>
    </citation>
    <scope>NUCLEOTIDE SEQUENCE</scope>
    <source>
        <strain evidence="2">JCM 4714</strain>
    </source>
</reference>
<evidence type="ECO:0000256" key="1">
    <source>
        <dbReference type="SAM" id="Phobius"/>
    </source>
</evidence>
<proteinExistence type="predicted"/>
<feature type="transmembrane region" description="Helical" evidence="1">
    <location>
        <begin position="95"/>
        <end position="117"/>
    </location>
</feature>
<dbReference type="Proteomes" id="UP000655443">
    <property type="component" value="Unassembled WGS sequence"/>
</dbReference>
<keyword evidence="1" id="KW-1133">Transmembrane helix</keyword>
<feature type="transmembrane region" description="Helical" evidence="1">
    <location>
        <begin position="28"/>
        <end position="51"/>
    </location>
</feature>
<dbReference type="RefSeq" id="WP_189956755.1">
    <property type="nucleotide sequence ID" value="NZ_BMVG01000018.1"/>
</dbReference>
<reference evidence="2" key="1">
    <citation type="journal article" date="2014" name="Int. J. Syst. Evol. Microbiol.">
        <title>Complete genome sequence of Corynebacterium casei LMG S-19264T (=DSM 44701T), isolated from a smear-ripened cheese.</title>
        <authorList>
            <consortium name="US DOE Joint Genome Institute (JGI-PGF)"/>
            <person name="Walter F."/>
            <person name="Albersmeier A."/>
            <person name="Kalinowski J."/>
            <person name="Ruckert C."/>
        </authorList>
    </citation>
    <scope>NUCLEOTIDE SEQUENCE</scope>
    <source>
        <strain evidence="2">JCM 4714</strain>
    </source>
</reference>
<keyword evidence="1" id="KW-0472">Membrane</keyword>
<organism evidence="2 3">
    <name type="scientific">Streptomyces alanosinicus</name>
    <dbReference type="NCBI Taxonomy" id="68171"/>
    <lineage>
        <taxon>Bacteria</taxon>
        <taxon>Bacillati</taxon>
        <taxon>Actinomycetota</taxon>
        <taxon>Actinomycetes</taxon>
        <taxon>Kitasatosporales</taxon>
        <taxon>Streptomycetaceae</taxon>
        <taxon>Streptomyces</taxon>
    </lineage>
</organism>
<comment type="caution">
    <text evidence="2">The sequence shown here is derived from an EMBL/GenBank/DDBJ whole genome shotgun (WGS) entry which is preliminary data.</text>
</comment>
<name>A0A918YNJ2_9ACTN</name>